<gene>
    <name evidence="3" type="ORF">U9M48_021897</name>
</gene>
<dbReference type="GO" id="GO:0004523">
    <property type="term" value="F:RNA-DNA hybrid ribonuclease activity"/>
    <property type="evidence" value="ECO:0007669"/>
    <property type="project" value="InterPro"/>
</dbReference>
<feature type="region of interest" description="Disordered" evidence="1">
    <location>
        <begin position="138"/>
        <end position="169"/>
    </location>
</feature>
<dbReference type="Pfam" id="PF13456">
    <property type="entry name" value="RVT_3"/>
    <property type="match status" value="1"/>
</dbReference>
<evidence type="ECO:0000256" key="1">
    <source>
        <dbReference type="SAM" id="MobiDB-lite"/>
    </source>
</evidence>
<dbReference type="InterPro" id="IPR052929">
    <property type="entry name" value="RNase_H-like_EbsB-rel"/>
</dbReference>
<dbReference type="InterPro" id="IPR002156">
    <property type="entry name" value="RNaseH_domain"/>
</dbReference>
<dbReference type="CDD" id="cd06222">
    <property type="entry name" value="RNase_H_like"/>
    <property type="match status" value="1"/>
</dbReference>
<dbReference type="PANTHER" id="PTHR47074:SF73">
    <property type="entry name" value="OS04G0448401 PROTEIN"/>
    <property type="match status" value="1"/>
</dbReference>
<evidence type="ECO:0000313" key="3">
    <source>
        <dbReference type="EMBL" id="WVZ73611.1"/>
    </source>
</evidence>
<name>A0AAQ3WUF4_PASNO</name>
<dbReference type="Gene3D" id="3.30.420.10">
    <property type="entry name" value="Ribonuclease H-like superfamily/Ribonuclease H"/>
    <property type="match status" value="1"/>
</dbReference>
<dbReference type="Pfam" id="PF13966">
    <property type="entry name" value="zf-RVT"/>
    <property type="match status" value="1"/>
</dbReference>
<dbReference type="SUPFAM" id="SSF53098">
    <property type="entry name" value="Ribonuclease H-like"/>
    <property type="match status" value="1"/>
</dbReference>
<reference evidence="3 4" key="1">
    <citation type="submission" date="2024-02" db="EMBL/GenBank/DDBJ databases">
        <title>High-quality chromosome-scale genome assembly of Pensacola bahiagrass (Paspalum notatum Flugge var. saurae).</title>
        <authorList>
            <person name="Vega J.M."/>
            <person name="Podio M."/>
            <person name="Orjuela J."/>
            <person name="Siena L.A."/>
            <person name="Pessino S.C."/>
            <person name="Combes M.C."/>
            <person name="Mariac C."/>
            <person name="Albertini E."/>
            <person name="Pupilli F."/>
            <person name="Ortiz J.P.A."/>
            <person name="Leblanc O."/>
        </authorList>
    </citation>
    <scope>NUCLEOTIDE SEQUENCE [LARGE SCALE GENOMIC DNA]</scope>
    <source>
        <strain evidence="3">R1</strain>
        <tissue evidence="3">Leaf</tissue>
    </source>
</reference>
<dbReference type="InterPro" id="IPR036397">
    <property type="entry name" value="RNaseH_sf"/>
</dbReference>
<dbReference type="InterPro" id="IPR026960">
    <property type="entry name" value="RVT-Znf"/>
</dbReference>
<evidence type="ECO:0000313" key="4">
    <source>
        <dbReference type="Proteomes" id="UP001341281"/>
    </source>
</evidence>
<keyword evidence="4" id="KW-1185">Reference proteome</keyword>
<dbReference type="InterPro" id="IPR044730">
    <property type="entry name" value="RNase_H-like_dom_plant"/>
</dbReference>
<accession>A0AAQ3WUF4</accession>
<dbReference type="PANTHER" id="PTHR47074">
    <property type="entry name" value="BNAC02G40300D PROTEIN"/>
    <property type="match status" value="1"/>
</dbReference>
<organism evidence="3 4">
    <name type="scientific">Paspalum notatum var. saurae</name>
    <dbReference type="NCBI Taxonomy" id="547442"/>
    <lineage>
        <taxon>Eukaryota</taxon>
        <taxon>Viridiplantae</taxon>
        <taxon>Streptophyta</taxon>
        <taxon>Embryophyta</taxon>
        <taxon>Tracheophyta</taxon>
        <taxon>Spermatophyta</taxon>
        <taxon>Magnoliopsida</taxon>
        <taxon>Liliopsida</taxon>
        <taxon>Poales</taxon>
        <taxon>Poaceae</taxon>
        <taxon>PACMAD clade</taxon>
        <taxon>Panicoideae</taxon>
        <taxon>Andropogonodae</taxon>
        <taxon>Paspaleae</taxon>
        <taxon>Paspalinae</taxon>
        <taxon>Paspalum</taxon>
    </lineage>
</organism>
<dbReference type="AlphaFoldDB" id="A0AAQ3WUF4"/>
<dbReference type="GO" id="GO:0003676">
    <property type="term" value="F:nucleic acid binding"/>
    <property type="evidence" value="ECO:0007669"/>
    <property type="project" value="InterPro"/>
</dbReference>
<feature type="compositionally biased region" description="Basic and acidic residues" evidence="1">
    <location>
        <begin position="144"/>
        <end position="156"/>
    </location>
</feature>
<dbReference type="EMBL" id="CP144749">
    <property type="protein sequence ID" value="WVZ73611.1"/>
    <property type="molecule type" value="Genomic_DNA"/>
</dbReference>
<protein>
    <recommendedName>
        <fullName evidence="2">RNase H type-1 domain-containing protein</fullName>
    </recommendedName>
</protein>
<dbReference type="Proteomes" id="UP001341281">
    <property type="component" value="Chromosome 05"/>
</dbReference>
<dbReference type="PROSITE" id="PS50879">
    <property type="entry name" value="RNASE_H_1"/>
    <property type="match status" value="1"/>
</dbReference>
<sequence>MKLQNLETNSASSTVPSGDRALWATVWRGKVQPKVKMFIWKLCKDILPTRLNKLARTLEEDSRCMICGTGTENSYHATVSCRVARDLRDAMRHHWQLPEEEHWHYTGPDWLLLLLDTCNKVQSDQDCEIPVVAKGKGKQPLVPDRGRLDKEARGLSDGENQGSVGEGWQKPGSGWVKVNVDGSFVEQTGQAGVGVIARDQEGSVIFTSWRVLFACTSAKEAEARACIEGLRLAAQWCHEPVILESDCAQIVEALRNAGVDRSELCFLIAEARDLAKK</sequence>
<evidence type="ECO:0000259" key="2">
    <source>
        <dbReference type="PROSITE" id="PS50879"/>
    </source>
</evidence>
<proteinExistence type="predicted"/>
<feature type="domain" description="RNase H type-1" evidence="2">
    <location>
        <begin position="172"/>
        <end position="277"/>
    </location>
</feature>
<dbReference type="InterPro" id="IPR012337">
    <property type="entry name" value="RNaseH-like_sf"/>
</dbReference>